<accession>A0ABU2MBZ6</accession>
<dbReference type="SMART" id="SM00422">
    <property type="entry name" value="HTH_MERR"/>
    <property type="match status" value="1"/>
</dbReference>
<feature type="domain" description="HTH merR-type" evidence="2">
    <location>
        <begin position="1"/>
        <end position="68"/>
    </location>
</feature>
<dbReference type="Gene3D" id="1.10.1660.10">
    <property type="match status" value="1"/>
</dbReference>
<dbReference type="InterPro" id="IPR047057">
    <property type="entry name" value="MerR_fam"/>
</dbReference>
<dbReference type="Pfam" id="PF13411">
    <property type="entry name" value="MerR_1"/>
    <property type="match status" value="1"/>
</dbReference>
<dbReference type="PANTHER" id="PTHR30204">
    <property type="entry name" value="REDOX-CYCLING DRUG-SENSING TRANSCRIPTIONAL ACTIVATOR SOXR"/>
    <property type="match status" value="1"/>
</dbReference>
<gene>
    <name evidence="3" type="ORF">RM479_15255</name>
</gene>
<dbReference type="PROSITE" id="PS50937">
    <property type="entry name" value="HTH_MERR_2"/>
    <property type="match status" value="1"/>
</dbReference>
<reference evidence="4" key="1">
    <citation type="submission" date="2023-07" db="EMBL/GenBank/DDBJ databases">
        <title>30 novel species of actinomycetes from the DSMZ collection.</title>
        <authorList>
            <person name="Nouioui I."/>
        </authorList>
    </citation>
    <scope>NUCLEOTIDE SEQUENCE [LARGE SCALE GENOMIC DNA]</scope>
    <source>
        <strain evidence="4">DSM 44743</strain>
    </source>
</reference>
<keyword evidence="4" id="KW-1185">Reference proteome</keyword>
<proteinExistence type="predicted"/>
<dbReference type="CDD" id="cd01282">
    <property type="entry name" value="HTH_MerR-like_sg3"/>
    <property type="match status" value="1"/>
</dbReference>
<dbReference type="RefSeq" id="WP_274811176.1">
    <property type="nucleotide sequence ID" value="NZ_JAVREP010000009.1"/>
</dbReference>
<evidence type="ECO:0000256" key="1">
    <source>
        <dbReference type="ARBA" id="ARBA00023125"/>
    </source>
</evidence>
<evidence type="ECO:0000259" key="2">
    <source>
        <dbReference type="PROSITE" id="PS50937"/>
    </source>
</evidence>
<dbReference type="PRINTS" id="PR00040">
    <property type="entry name" value="HTHMERR"/>
</dbReference>
<name>A0ABU2MBZ6_9ACTN</name>
<dbReference type="InterPro" id="IPR000551">
    <property type="entry name" value="MerR-type_HTH_dom"/>
</dbReference>
<dbReference type="EMBL" id="JAVREP010000009">
    <property type="protein sequence ID" value="MDT0329771.1"/>
    <property type="molecule type" value="Genomic_DNA"/>
</dbReference>
<evidence type="ECO:0000313" key="3">
    <source>
        <dbReference type="EMBL" id="MDT0329771.1"/>
    </source>
</evidence>
<sequence length="137" mass="15521">MRIGELSRRTGASPRSLRYYEEQGLLVSTRTPGGHREYAEGVVERVDRIRCLYSAGLNSDTVRRLMPCMYANERGEPAPDLLDMFRDERRRIDAAIRSLERTRDSLDTVIDETVLAREASAAPPSAREPVTLTPIRT</sequence>
<dbReference type="Proteomes" id="UP001183390">
    <property type="component" value="Unassembled WGS sequence"/>
</dbReference>
<dbReference type="PANTHER" id="PTHR30204:SF97">
    <property type="entry name" value="MERR FAMILY REGULATORY PROTEIN"/>
    <property type="match status" value="1"/>
</dbReference>
<organism evidence="3 4">
    <name type="scientific">Nocardiopsis lambiniae</name>
    <dbReference type="NCBI Taxonomy" id="3075539"/>
    <lineage>
        <taxon>Bacteria</taxon>
        <taxon>Bacillati</taxon>
        <taxon>Actinomycetota</taxon>
        <taxon>Actinomycetes</taxon>
        <taxon>Streptosporangiales</taxon>
        <taxon>Nocardiopsidaceae</taxon>
        <taxon>Nocardiopsis</taxon>
    </lineage>
</organism>
<evidence type="ECO:0000313" key="4">
    <source>
        <dbReference type="Proteomes" id="UP001183390"/>
    </source>
</evidence>
<dbReference type="InterPro" id="IPR009061">
    <property type="entry name" value="DNA-bd_dom_put_sf"/>
</dbReference>
<protein>
    <submittedName>
        <fullName evidence="3">MerR family transcriptional regulator</fullName>
    </submittedName>
</protein>
<comment type="caution">
    <text evidence="3">The sequence shown here is derived from an EMBL/GenBank/DDBJ whole genome shotgun (WGS) entry which is preliminary data.</text>
</comment>
<dbReference type="SUPFAM" id="SSF46955">
    <property type="entry name" value="Putative DNA-binding domain"/>
    <property type="match status" value="1"/>
</dbReference>
<keyword evidence="1" id="KW-0238">DNA-binding</keyword>